<proteinExistence type="predicted"/>
<dbReference type="Pfam" id="PF13439">
    <property type="entry name" value="Glyco_transf_4"/>
    <property type="match status" value="1"/>
</dbReference>
<sequence>MKILFVSDMNIEFVCGSTYFCKRLATLLQKRGHEVAFMCPSGKSQYKSCARYTFDGFTVFGVRSIPSLVQKTLRVTLPLGIKKGLTETLENYKPDIIHVQSHGPLPWTVIKIAKRMRIPVVGTNHFVPDNVVHVFGLPKPILALFIWLEWKHLHFVFKRLDHITTPTDTAARLLRESGFEKTVRVVSNGVDLTTFNKNNRGEHLKERYHLPQKPILLFVGRLDPEKKLEVLLNALPIALRDVDMHTVIVGRGNRGSQLKAMAESLGIADHVTFTGFLADEDLPSMYMIADCFVMPGNAELQSIATMEAMASGLPIIAARAMALPELVHDGENGYLFSEGDHQNLAEKIVALLKDRKLGAEMSKKSLEIVSEHDIGKTVEKFESLYREA</sequence>
<reference evidence="3 4" key="1">
    <citation type="journal article" date="2016" name="Nat. Commun.">
        <title>Thousands of microbial genomes shed light on interconnected biogeochemical processes in an aquifer system.</title>
        <authorList>
            <person name="Anantharaman K."/>
            <person name="Brown C.T."/>
            <person name="Hug L.A."/>
            <person name="Sharon I."/>
            <person name="Castelle C.J."/>
            <person name="Probst A.J."/>
            <person name="Thomas B.C."/>
            <person name="Singh A."/>
            <person name="Wilkins M.J."/>
            <person name="Karaoz U."/>
            <person name="Brodie E.L."/>
            <person name="Williams K.H."/>
            <person name="Hubbard S.S."/>
            <person name="Banfield J.F."/>
        </authorList>
    </citation>
    <scope>NUCLEOTIDE SEQUENCE [LARGE SCALE GENOMIC DNA]</scope>
</reference>
<organism evidence="3 4">
    <name type="scientific">Candidatus Taylorbacteria bacterium RIFCSPHIGHO2_02_FULL_45_35</name>
    <dbReference type="NCBI Taxonomy" id="1802311"/>
    <lineage>
        <taxon>Bacteria</taxon>
        <taxon>Candidatus Tayloriibacteriota</taxon>
    </lineage>
</organism>
<evidence type="ECO:0008006" key="5">
    <source>
        <dbReference type="Google" id="ProtNLM"/>
    </source>
</evidence>
<comment type="caution">
    <text evidence="3">The sequence shown here is derived from an EMBL/GenBank/DDBJ whole genome shotgun (WGS) entry which is preliminary data.</text>
</comment>
<dbReference type="InterPro" id="IPR050194">
    <property type="entry name" value="Glycosyltransferase_grp1"/>
</dbReference>
<accession>A0A1G2MXW1</accession>
<dbReference type="AlphaFoldDB" id="A0A1G2MXW1"/>
<evidence type="ECO:0000259" key="1">
    <source>
        <dbReference type="Pfam" id="PF00534"/>
    </source>
</evidence>
<dbReference type="SUPFAM" id="SSF53756">
    <property type="entry name" value="UDP-Glycosyltransferase/glycogen phosphorylase"/>
    <property type="match status" value="1"/>
</dbReference>
<dbReference type="PANTHER" id="PTHR45947:SF3">
    <property type="entry name" value="SULFOQUINOVOSYL TRANSFERASE SQD2"/>
    <property type="match status" value="1"/>
</dbReference>
<name>A0A1G2MXW1_9BACT</name>
<feature type="domain" description="Glycosyl transferase family 1" evidence="1">
    <location>
        <begin position="211"/>
        <end position="364"/>
    </location>
</feature>
<dbReference type="Pfam" id="PF00534">
    <property type="entry name" value="Glycos_transf_1"/>
    <property type="match status" value="1"/>
</dbReference>
<evidence type="ECO:0000259" key="2">
    <source>
        <dbReference type="Pfam" id="PF13439"/>
    </source>
</evidence>
<protein>
    <recommendedName>
        <fullName evidence="5">Glycosyltransferase subfamily 4-like N-terminal domain-containing protein</fullName>
    </recommendedName>
</protein>
<dbReference type="InterPro" id="IPR001296">
    <property type="entry name" value="Glyco_trans_1"/>
</dbReference>
<dbReference type="InterPro" id="IPR028098">
    <property type="entry name" value="Glyco_trans_4-like_N"/>
</dbReference>
<gene>
    <name evidence="3" type="ORF">A3D56_01385</name>
</gene>
<dbReference type="Gene3D" id="3.40.50.2000">
    <property type="entry name" value="Glycogen Phosphorylase B"/>
    <property type="match status" value="2"/>
</dbReference>
<dbReference type="EMBL" id="MHRP01000004">
    <property type="protein sequence ID" value="OHA27852.1"/>
    <property type="molecule type" value="Genomic_DNA"/>
</dbReference>
<evidence type="ECO:0000313" key="3">
    <source>
        <dbReference type="EMBL" id="OHA27852.1"/>
    </source>
</evidence>
<dbReference type="GO" id="GO:0016757">
    <property type="term" value="F:glycosyltransferase activity"/>
    <property type="evidence" value="ECO:0007669"/>
    <property type="project" value="InterPro"/>
</dbReference>
<feature type="domain" description="Glycosyltransferase subfamily 4-like N-terminal" evidence="2">
    <location>
        <begin position="16"/>
        <end position="193"/>
    </location>
</feature>
<evidence type="ECO:0000313" key="4">
    <source>
        <dbReference type="Proteomes" id="UP000177943"/>
    </source>
</evidence>
<dbReference type="PANTHER" id="PTHR45947">
    <property type="entry name" value="SULFOQUINOVOSYL TRANSFERASE SQD2"/>
    <property type="match status" value="1"/>
</dbReference>
<dbReference type="Proteomes" id="UP000177943">
    <property type="component" value="Unassembled WGS sequence"/>
</dbReference>